<name>A0ABQ0GJ97_9PEZI</name>
<dbReference type="GeneID" id="98178790"/>
<reference evidence="3 4" key="1">
    <citation type="submission" date="2024-09" db="EMBL/GenBank/DDBJ databases">
        <title>Itraconazole resistance in Madurella fahalii resulting from another homologue of gene encoding cytochrome P450 14-alpha sterol demethylase (CYP51).</title>
        <authorList>
            <person name="Yoshioka I."/>
            <person name="Fahal A.H."/>
            <person name="Kaneko S."/>
            <person name="Yaguchi T."/>
        </authorList>
    </citation>
    <scope>NUCLEOTIDE SEQUENCE [LARGE SCALE GENOMIC DNA]</scope>
    <source>
        <strain evidence="3 4">IFM 68171</strain>
    </source>
</reference>
<evidence type="ECO:0000313" key="4">
    <source>
        <dbReference type="Proteomes" id="UP001628179"/>
    </source>
</evidence>
<feature type="transmembrane region" description="Helical" evidence="2">
    <location>
        <begin position="127"/>
        <end position="151"/>
    </location>
</feature>
<dbReference type="Proteomes" id="UP001628179">
    <property type="component" value="Unassembled WGS sequence"/>
</dbReference>
<evidence type="ECO:0000313" key="3">
    <source>
        <dbReference type="EMBL" id="GAB1317837.1"/>
    </source>
</evidence>
<sequence>MSAPYVVGDSSPFLKRVLIPFWVIRIIIMIVHIGLYGIVVAGLSVFRNDRHRLFEEYHSSLTYDTLLAVSVVMMVIILVCLILDIVCIVKRARRTLSPPFFLGVNISQSIIYTVSFILGMIGAHNGVVSIVISVIVLLSFLGLLIYAAVVFHQYRKGSLRGTYAPTHNPELHNPEVHNLVQGNTAYGPQTTYPQPYAQDYPRTAAFYDPQAASEATAYGGQGYAPQPYESQQQGFEMSQRPVAAASAV</sequence>
<keyword evidence="4" id="KW-1185">Reference proteome</keyword>
<feature type="transmembrane region" description="Helical" evidence="2">
    <location>
        <begin position="21"/>
        <end position="46"/>
    </location>
</feature>
<feature type="transmembrane region" description="Helical" evidence="2">
    <location>
        <begin position="66"/>
        <end position="88"/>
    </location>
</feature>
<keyword evidence="2" id="KW-0472">Membrane</keyword>
<accession>A0ABQ0GJ97</accession>
<protein>
    <submittedName>
        <fullName evidence="3">PH-response regulator protein palF/prr-3</fullName>
    </submittedName>
</protein>
<gene>
    <name evidence="3" type="ORF">MFIFM68171_08047</name>
</gene>
<proteinExistence type="predicted"/>
<keyword evidence="2" id="KW-1133">Transmembrane helix</keyword>
<evidence type="ECO:0000256" key="1">
    <source>
        <dbReference type="SAM" id="MobiDB-lite"/>
    </source>
</evidence>
<dbReference type="RefSeq" id="XP_070919568.1">
    <property type="nucleotide sequence ID" value="XM_071063467.1"/>
</dbReference>
<dbReference type="EMBL" id="BAAFSV010000004">
    <property type="protein sequence ID" value="GAB1317837.1"/>
    <property type="molecule type" value="Genomic_DNA"/>
</dbReference>
<feature type="transmembrane region" description="Helical" evidence="2">
    <location>
        <begin position="100"/>
        <end position="121"/>
    </location>
</feature>
<keyword evidence="2" id="KW-0812">Transmembrane</keyword>
<evidence type="ECO:0000256" key="2">
    <source>
        <dbReference type="SAM" id="Phobius"/>
    </source>
</evidence>
<feature type="region of interest" description="Disordered" evidence="1">
    <location>
        <begin position="228"/>
        <end position="248"/>
    </location>
</feature>
<comment type="caution">
    <text evidence="3">The sequence shown here is derived from an EMBL/GenBank/DDBJ whole genome shotgun (WGS) entry which is preliminary data.</text>
</comment>
<organism evidence="3 4">
    <name type="scientific">Madurella fahalii</name>
    <dbReference type="NCBI Taxonomy" id="1157608"/>
    <lineage>
        <taxon>Eukaryota</taxon>
        <taxon>Fungi</taxon>
        <taxon>Dikarya</taxon>
        <taxon>Ascomycota</taxon>
        <taxon>Pezizomycotina</taxon>
        <taxon>Sordariomycetes</taxon>
        <taxon>Sordariomycetidae</taxon>
        <taxon>Sordariales</taxon>
        <taxon>Sordariales incertae sedis</taxon>
        <taxon>Madurella</taxon>
    </lineage>
</organism>